<comment type="caution">
    <text evidence="1">The sequence shown here is derived from an EMBL/GenBank/DDBJ whole genome shotgun (WGS) entry which is preliminary data.</text>
</comment>
<dbReference type="AlphaFoldDB" id="A0A644YR98"/>
<organism evidence="1">
    <name type="scientific">bioreactor metagenome</name>
    <dbReference type="NCBI Taxonomy" id="1076179"/>
    <lineage>
        <taxon>unclassified sequences</taxon>
        <taxon>metagenomes</taxon>
        <taxon>ecological metagenomes</taxon>
    </lineage>
</organism>
<protein>
    <submittedName>
        <fullName evidence="1">Uncharacterized protein</fullName>
    </submittedName>
</protein>
<accession>A0A644YR98</accession>
<sequence length="114" mass="12925">MLFLITQVVDGGIDNNPFHPVEQRVFSKIAETPDIFKDFYKSILQHIFGLHLISGITHTHAEQPAPIQLVERFLCRAFSVQTPVYDFLYAQNGILLYVRTHDIGQGCPGNKKKA</sequence>
<name>A0A644YR98_9ZZZZ</name>
<evidence type="ECO:0000313" key="1">
    <source>
        <dbReference type="EMBL" id="MPM30829.1"/>
    </source>
</evidence>
<gene>
    <name evidence="1" type="ORF">SDC9_77379</name>
</gene>
<dbReference type="EMBL" id="VSSQ01005901">
    <property type="protein sequence ID" value="MPM30829.1"/>
    <property type="molecule type" value="Genomic_DNA"/>
</dbReference>
<reference evidence="1" key="1">
    <citation type="submission" date="2019-08" db="EMBL/GenBank/DDBJ databases">
        <authorList>
            <person name="Kucharzyk K."/>
            <person name="Murdoch R.W."/>
            <person name="Higgins S."/>
            <person name="Loffler F."/>
        </authorList>
    </citation>
    <scope>NUCLEOTIDE SEQUENCE</scope>
</reference>
<proteinExistence type="predicted"/>